<evidence type="ECO:0000256" key="11">
    <source>
        <dbReference type="ARBA" id="ARBA00023146"/>
    </source>
</evidence>
<dbReference type="GO" id="GO:0016740">
    <property type="term" value="F:transferase activity"/>
    <property type="evidence" value="ECO:0007669"/>
    <property type="project" value="UniProtKB-ARBA"/>
</dbReference>
<keyword evidence="11 13" id="KW-0030">Aminoacyl-tRNA synthetase</keyword>
<dbReference type="eggNOG" id="COG0016">
    <property type="taxonomic scope" value="Bacteria"/>
</dbReference>
<dbReference type="SUPFAM" id="SSF46589">
    <property type="entry name" value="tRNA-binding arm"/>
    <property type="match status" value="1"/>
</dbReference>
<evidence type="ECO:0000256" key="7">
    <source>
        <dbReference type="ARBA" id="ARBA00022741"/>
    </source>
</evidence>
<evidence type="ECO:0000256" key="9">
    <source>
        <dbReference type="ARBA" id="ARBA00022842"/>
    </source>
</evidence>
<evidence type="ECO:0000256" key="8">
    <source>
        <dbReference type="ARBA" id="ARBA00022840"/>
    </source>
</evidence>
<feature type="coiled-coil region" evidence="14">
    <location>
        <begin position="61"/>
        <end position="92"/>
    </location>
</feature>
<evidence type="ECO:0000256" key="14">
    <source>
        <dbReference type="SAM" id="Coils"/>
    </source>
</evidence>
<dbReference type="GO" id="GO:0000049">
    <property type="term" value="F:tRNA binding"/>
    <property type="evidence" value="ECO:0007669"/>
    <property type="project" value="InterPro"/>
</dbReference>
<evidence type="ECO:0000256" key="4">
    <source>
        <dbReference type="ARBA" id="ARBA00022490"/>
    </source>
</evidence>
<evidence type="ECO:0000256" key="6">
    <source>
        <dbReference type="ARBA" id="ARBA00022723"/>
    </source>
</evidence>
<feature type="domain" description="Aminoacyl-transfer RNA synthetases class-II family profile" evidence="15">
    <location>
        <begin position="187"/>
        <end position="320"/>
    </location>
</feature>
<evidence type="ECO:0000259" key="15">
    <source>
        <dbReference type="PROSITE" id="PS50862"/>
    </source>
</evidence>
<accession>D2MNX3</accession>
<evidence type="ECO:0000256" key="10">
    <source>
        <dbReference type="ARBA" id="ARBA00022917"/>
    </source>
</evidence>
<comment type="subcellular location">
    <subcellularLocation>
        <location evidence="1 13">Cytoplasm</location>
    </subcellularLocation>
</comment>
<dbReference type="FunFam" id="3.30.930.10:FF:000003">
    <property type="entry name" value="Phenylalanine--tRNA ligase alpha subunit"/>
    <property type="match status" value="1"/>
</dbReference>
<evidence type="ECO:0000313" key="16">
    <source>
        <dbReference type="EMBL" id="EFC05742.1"/>
    </source>
</evidence>
<dbReference type="HAMAP" id="MF_00281">
    <property type="entry name" value="Phe_tRNA_synth_alpha1"/>
    <property type="match status" value="1"/>
</dbReference>
<dbReference type="Pfam" id="PF01409">
    <property type="entry name" value="tRNA-synt_2d"/>
    <property type="match status" value="1"/>
</dbReference>
<dbReference type="EC" id="6.1.1.20" evidence="13"/>
<feature type="binding site" evidence="13">
    <location>
        <position position="256"/>
    </location>
    <ligand>
        <name>Mg(2+)</name>
        <dbReference type="ChEBI" id="CHEBI:18420"/>
        <note>shared with beta subunit</note>
    </ligand>
</feature>
<dbReference type="PROSITE" id="PS50862">
    <property type="entry name" value="AA_TRNA_LIGASE_II"/>
    <property type="match status" value="1"/>
</dbReference>
<name>D2MNX3_9FIRM</name>
<dbReference type="GO" id="GO:0000287">
    <property type="term" value="F:magnesium ion binding"/>
    <property type="evidence" value="ECO:0007669"/>
    <property type="project" value="UniProtKB-UniRule"/>
</dbReference>
<proteinExistence type="inferred from homology"/>
<dbReference type="Gene3D" id="3.30.930.10">
    <property type="entry name" value="Bira Bifunctional Protein, Domain 2"/>
    <property type="match status" value="1"/>
</dbReference>
<organism evidence="16 17">
    <name type="scientific">Bulleidia extructa W1219</name>
    <dbReference type="NCBI Taxonomy" id="679192"/>
    <lineage>
        <taxon>Bacteria</taxon>
        <taxon>Bacillati</taxon>
        <taxon>Bacillota</taxon>
        <taxon>Erysipelotrichia</taxon>
        <taxon>Erysipelotrichales</taxon>
        <taxon>Erysipelotrichaceae</taxon>
        <taxon>Bulleidia</taxon>
    </lineage>
</organism>
<dbReference type="PANTHER" id="PTHR11538">
    <property type="entry name" value="PHENYLALANYL-TRNA SYNTHETASE"/>
    <property type="match status" value="1"/>
</dbReference>
<protein>
    <recommendedName>
        <fullName evidence="13">Phenylalanine--tRNA ligase alpha subunit</fullName>
        <ecNumber evidence="13">6.1.1.20</ecNumber>
    </recommendedName>
    <alternativeName>
        <fullName evidence="13">Phenylalanyl-tRNA synthetase alpha subunit</fullName>
        <shortName evidence="13">PheRS</shortName>
    </alternativeName>
</protein>
<dbReference type="PANTHER" id="PTHR11538:SF41">
    <property type="entry name" value="PHENYLALANINE--TRNA LIGASE, MITOCHONDRIAL"/>
    <property type="match status" value="1"/>
</dbReference>
<evidence type="ECO:0000256" key="3">
    <source>
        <dbReference type="ARBA" id="ARBA00011209"/>
    </source>
</evidence>
<evidence type="ECO:0000256" key="1">
    <source>
        <dbReference type="ARBA" id="ARBA00004496"/>
    </source>
</evidence>
<comment type="caution">
    <text evidence="16">The sequence shown here is derived from an EMBL/GenBank/DDBJ whole genome shotgun (WGS) entry which is preliminary data.</text>
</comment>
<comment type="subunit">
    <text evidence="3 13">Tetramer of two alpha and two beta subunits.</text>
</comment>
<dbReference type="SUPFAM" id="SSF55681">
    <property type="entry name" value="Class II aaRS and biotin synthetases"/>
    <property type="match status" value="1"/>
</dbReference>
<dbReference type="GO" id="GO:0006432">
    <property type="term" value="P:phenylalanyl-tRNA aminoacylation"/>
    <property type="evidence" value="ECO:0007669"/>
    <property type="project" value="UniProtKB-UniRule"/>
</dbReference>
<keyword evidence="8 13" id="KW-0067">ATP-binding</keyword>
<keyword evidence="14" id="KW-0175">Coiled coil</keyword>
<dbReference type="AlphaFoldDB" id="D2MNX3"/>
<dbReference type="GO" id="GO:0004826">
    <property type="term" value="F:phenylalanine-tRNA ligase activity"/>
    <property type="evidence" value="ECO:0007669"/>
    <property type="project" value="UniProtKB-UniRule"/>
</dbReference>
<comment type="similarity">
    <text evidence="2 13">Belongs to the class-II aminoacyl-tRNA synthetase family. Phe-tRNA synthetase alpha subunit type 1 subfamily.</text>
</comment>
<dbReference type="CDD" id="cd00496">
    <property type="entry name" value="PheRS_alpha_core"/>
    <property type="match status" value="1"/>
</dbReference>
<dbReference type="NCBIfam" id="TIGR00468">
    <property type="entry name" value="pheS"/>
    <property type="match status" value="1"/>
</dbReference>
<evidence type="ECO:0000256" key="2">
    <source>
        <dbReference type="ARBA" id="ARBA00010207"/>
    </source>
</evidence>
<dbReference type="Proteomes" id="UP000005017">
    <property type="component" value="Unassembled WGS sequence"/>
</dbReference>
<keyword evidence="5 13" id="KW-0436">Ligase</keyword>
<evidence type="ECO:0000256" key="12">
    <source>
        <dbReference type="ARBA" id="ARBA00049255"/>
    </source>
</evidence>
<dbReference type="GO" id="GO:0005524">
    <property type="term" value="F:ATP binding"/>
    <property type="evidence" value="ECO:0007669"/>
    <property type="project" value="UniProtKB-UniRule"/>
</dbReference>
<comment type="catalytic activity">
    <reaction evidence="12 13">
        <text>tRNA(Phe) + L-phenylalanine + ATP = L-phenylalanyl-tRNA(Phe) + AMP + diphosphate + H(+)</text>
        <dbReference type="Rhea" id="RHEA:19413"/>
        <dbReference type="Rhea" id="RHEA-COMP:9668"/>
        <dbReference type="Rhea" id="RHEA-COMP:9699"/>
        <dbReference type="ChEBI" id="CHEBI:15378"/>
        <dbReference type="ChEBI" id="CHEBI:30616"/>
        <dbReference type="ChEBI" id="CHEBI:33019"/>
        <dbReference type="ChEBI" id="CHEBI:58095"/>
        <dbReference type="ChEBI" id="CHEBI:78442"/>
        <dbReference type="ChEBI" id="CHEBI:78531"/>
        <dbReference type="ChEBI" id="CHEBI:456215"/>
        <dbReference type="EC" id="6.1.1.20"/>
    </reaction>
</comment>
<dbReference type="RefSeq" id="WP_006627074.1">
    <property type="nucleotide sequence ID" value="NZ_ADFR01000007.1"/>
</dbReference>
<dbReference type="InterPro" id="IPR002319">
    <property type="entry name" value="Phenylalanyl-tRNA_Synthase"/>
</dbReference>
<dbReference type="Pfam" id="PF02912">
    <property type="entry name" value="Phe_tRNA-synt_N"/>
    <property type="match status" value="1"/>
</dbReference>
<dbReference type="GO" id="GO:0005737">
    <property type="term" value="C:cytoplasm"/>
    <property type="evidence" value="ECO:0007669"/>
    <property type="project" value="UniProtKB-SubCell"/>
</dbReference>
<dbReference type="OrthoDB" id="9800719at2"/>
<sequence>MNKSIQQLQEVALKKIQEAKDLNALNQLRIDYLGKKGSVQALMSQMKELPKEEKPVFGQEVNTLKQSVSKAIEQAQQILEEKQLSARLEKEKIDISLRGHQRKMGSKHPLLAIQDGIEELFLGMGYTIADGPEVELDHYNFELANIPKDHPARDMQDTFYIDPNTLLRTHTTAMQMRELEKAKGKGPIKLICPGKVYRRDDDDATHSHQFMQCEGLVVGEDIRLSDLKGTLLALANTMFGKGRQIRFRPSYFPFTEPSVEVDVSCPFCESKGCHVCKQSGWIEILGAGMVHPKVLEMNGFDSKKYNGFAFGVGLERVAMLKYGIDDIRHFYTNDTRFLDQFRELD</sequence>
<keyword evidence="10 13" id="KW-0648">Protein biosynthesis</keyword>
<dbReference type="InterPro" id="IPR006195">
    <property type="entry name" value="aa-tRNA-synth_II"/>
</dbReference>
<dbReference type="InterPro" id="IPR010978">
    <property type="entry name" value="tRNA-bd_arm"/>
</dbReference>
<evidence type="ECO:0000256" key="5">
    <source>
        <dbReference type="ARBA" id="ARBA00022598"/>
    </source>
</evidence>
<dbReference type="InterPro" id="IPR022911">
    <property type="entry name" value="Phe_tRNA_ligase_alpha1_bac"/>
</dbReference>
<reference evidence="17" key="1">
    <citation type="submission" date="2009-12" db="EMBL/GenBank/DDBJ databases">
        <title>Sequence of Clostridiales genomosp. BVAB3 str. UPII9-5.</title>
        <authorList>
            <person name="Madupu R."/>
            <person name="Durkin A.S."/>
            <person name="Torralba M."/>
            <person name="Methe B."/>
            <person name="Sutton G.G."/>
            <person name="Strausberg R.L."/>
            <person name="Nelson K.E."/>
        </authorList>
    </citation>
    <scope>NUCLEOTIDE SEQUENCE [LARGE SCALE GENOMIC DNA]</scope>
    <source>
        <strain evidence="17">W1219</strain>
    </source>
</reference>
<keyword evidence="17" id="KW-1185">Reference proteome</keyword>
<dbReference type="InterPro" id="IPR045864">
    <property type="entry name" value="aa-tRNA-synth_II/BPL/LPL"/>
</dbReference>
<keyword evidence="4 13" id="KW-0963">Cytoplasm</keyword>
<gene>
    <name evidence="13 16" type="primary">pheS</name>
    <name evidence="16" type="ORF">HMPREF9013_0665</name>
</gene>
<evidence type="ECO:0000313" key="17">
    <source>
        <dbReference type="Proteomes" id="UP000005017"/>
    </source>
</evidence>
<dbReference type="EMBL" id="ADFR01000007">
    <property type="protein sequence ID" value="EFC05742.1"/>
    <property type="molecule type" value="Genomic_DNA"/>
</dbReference>
<evidence type="ECO:0000256" key="13">
    <source>
        <dbReference type="HAMAP-Rule" id="MF_00281"/>
    </source>
</evidence>
<dbReference type="InterPro" id="IPR004188">
    <property type="entry name" value="Phe-tRNA_ligase_II_N"/>
</dbReference>
<keyword evidence="6 13" id="KW-0479">Metal-binding</keyword>
<comment type="cofactor">
    <cofactor evidence="13">
        <name>Mg(2+)</name>
        <dbReference type="ChEBI" id="CHEBI:18420"/>
    </cofactor>
    <text evidence="13">Binds 2 magnesium ions per tetramer.</text>
</comment>
<dbReference type="STRING" id="679192.HMPREF9013_0665"/>
<keyword evidence="9 13" id="KW-0460">Magnesium</keyword>
<dbReference type="InterPro" id="IPR004529">
    <property type="entry name" value="Phe-tRNA-synth_IIc_asu"/>
</dbReference>
<keyword evidence="7 13" id="KW-0547">Nucleotide-binding</keyword>
<dbReference type="GO" id="GO:0140096">
    <property type="term" value="F:catalytic activity, acting on a protein"/>
    <property type="evidence" value="ECO:0007669"/>
    <property type="project" value="UniProtKB-ARBA"/>
</dbReference>